<dbReference type="EMBL" id="BGPR01020537">
    <property type="protein sequence ID" value="GBN84899.1"/>
    <property type="molecule type" value="Genomic_DNA"/>
</dbReference>
<gene>
    <name evidence="1" type="ORF">AVEN_28524_1</name>
</gene>
<keyword evidence="2" id="KW-1185">Reference proteome</keyword>
<sequence length="35" mass="3803">MPCFVQSQRGKGGNLSWKWVLALLKGLKACLGGRV</sequence>
<feature type="non-terminal residue" evidence="1">
    <location>
        <position position="35"/>
    </location>
</feature>
<protein>
    <submittedName>
        <fullName evidence="1">Uncharacterized protein</fullName>
    </submittedName>
</protein>
<reference evidence="1 2" key="1">
    <citation type="journal article" date="2019" name="Sci. Rep.">
        <title>Orb-weaving spider Araneus ventricosus genome elucidates the spidroin gene catalogue.</title>
        <authorList>
            <person name="Kono N."/>
            <person name="Nakamura H."/>
            <person name="Ohtoshi R."/>
            <person name="Moran D.A.P."/>
            <person name="Shinohara A."/>
            <person name="Yoshida Y."/>
            <person name="Fujiwara M."/>
            <person name="Mori M."/>
            <person name="Tomita M."/>
            <person name="Arakawa K."/>
        </authorList>
    </citation>
    <scope>NUCLEOTIDE SEQUENCE [LARGE SCALE GENOMIC DNA]</scope>
</reference>
<proteinExistence type="predicted"/>
<evidence type="ECO:0000313" key="2">
    <source>
        <dbReference type="Proteomes" id="UP000499080"/>
    </source>
</evidence>
<evidence type="ECO:0000313" key="1">
    <source>
        <dbReference type="EMBL" id="GBN84899.1"/>
    </source>
</evidence>
<organism evidence="1 2">
    <name type="scientific">Araneus ventricosus</name>
    <name type="common">Orbweaver spider</name>
    <name type="synonym">Epeira ventricosa</name>
    <dbReference type="NCBI Taxonomy" id="182803"/>
    <lineage>
        <taxon>Eukaryota</taxon>
        <taxon>Metazoa</taxon>
        <taxon>Ecdysozoa</taxon>
        <taxon>Arthropoda</taxon>
        <taxon>Chelicerata</taxon>
        <taxon>Arachnida</taxon>
        <taxon>Araneae</taxon>
        <taxon>Araneomorphae</taxon>
        <taxon>Entelegynae</taxon>
        <taxon>Araneoidea</taxon>
        <taxon>Araneidae</taxon>
        <taxon>Araneus</taxon>
    </lineage>
</organism>
<accession>A0A4Y2SC62</accession>
<dbReference type="AlphaFoldDB" id="A0A4Y2SC62"/>
<name>A0A4Y2SC62_ARAVE</name>
<comment type="caution">
    <text evidence="1">The sequence shown here is derived from an EMBL/GenBank/DDBJ whole genome shotgun (WGS) entry which is preliminary data.</text>
</comment>
<dbReference type="Proteomes" id="UP000499080">
    <property type="component" value="Unassembled WGS sequence"/>
</dbReference>